<dbReference type="SMART" id="SM00862">
    <property type="entry name" value="Trans_reg_C"/>
    <property type="match status" value="1"/>
</dbReference>
<keyword evidence="4" id="KW-0597">Phosphoprotein</keyword>
<evidence type="ECO:0000256" key="1">
    <source>
        <dbReference type="ARBA" id="ARBA00023015"/>
    </source>
</evidence>
<evidence type="ECO:0000256" key="2">
    <source>
        <dbReference type="ARBA" id="ARBA00023125"/>
    </source>
</evidence>
<evidence type="ECO:0000259" key="7">
    <source>
        <dbReference type="PROSITE" id="PS51755"/>
    </source>
</evidence>
<dbReference type="HOGENOM" id="CLU_000445_30_1_6"/>
<dbReference type="Proteomes" id="UP000009144">
    <property type="component" value="Chromosome"/>
</dbReference>
<dbReference type="InterPro" id="IPR001867">
    <property type="entry name" value="OmpR/PhoB-type_DNA-bd"/>
</dbReference>
<dbReference type="OrthoDB" id="9802426at2"/>
<evidence type="ECO:0000313" key="8">
    <source>
        <dbReference type="EMBL" id="AFI84797.1"/>
    </source>
</evidence>
<feature type="modified residue" description="4-aspartylphosphate" evidence="4">
    <location>
        <position position="51"/>
    </location>
</feature>
<accession>I1XK78</accession>
<dbReference type="CDD" id="cd17624">
    <property type="entry name" value="REC_OmpR_PmrA-like"/>
    <property type="match status" value="1"/>
</dbReference>
<dbReference type="SMART" id="SM00448">
    <property type="entry name" value="REC"/>
    <property type="match status" value="1"/>
</dbReference>
<dbReference type="InterPro" id="IPR036388">
    <property type="entry name" value="WH-like_DNA-bd_sf"/>
</dbReference>
<name>I1XK78_METNJ</name>
<dbReference type="GO" id="GO:0000156">
    <property type="term" value="F:phosphorelay response regulator activity"/>
    <property type="evidence" value="ECO:0007669"/>
    <property type="project" value="TreeGrafter"/>
</dbReference>
<dbReference type="GO" id="GO:0032993">
    <property type="term" value="C:protein-DNA complex"/>
    <property type="evidence" value="ECO:0007669"/>
    <property type="project" value="TreeGrafter"/>
</dbReference>
<dbReference type="Pfam" id="PF00486">
    <property type="entry name" value="Trans_reg_C"/>
    <property type="match status" value="1"/>
</dbReference>
<evidence type="ECO:0000256" key="5">
    <source>
        <dbReference type="PROSITE-ProRule" id="PRU01091"/>
    </source>
</evidence>
<dbReference type="GO" id="GO:0005829">
    <property type="term" value="C:cytosol"/>
    <property type="evidence" value="ECO:0007669"/>
    <property type="project" value="TreeGrafter"/>
</dbReference>
<protein>
    <submittedName>
        <fullName evidence="8">Two-component system response regulator QseB</fullName>
    </submittedName>
</protein>
<dbReference type="eggNOG" id="COG0745">
    <property type="taxonomic scope" value="Bacteria"/>
</dbReference>
<evidence type="ECO:0000256" key="3">
    <source>
        <dbReference type="ARBA" id="ARBA00023163"/>
    </source>
</evidence>
<reference evidence="8 9" key="1">
    <citation type="journal article" date="2012" name="J. Bacteriol.">
        <title>Complete genome sequences of Methylophaga sp. strain JAM1 and Methylophaga sp. strain JAM7.</title>
        <authorList>
            <person name="Villeneuve C."/>
            <person name="Martineau C."/>
            <person name="Mauffrey F."/>
            <person name="Villemur R."/>
        </authorList>
    </citation>
    <scope>NUCLEOTIDE SEQUENCE [LARGE SCALE GENOMIC DNA]</scope>
    <source>
        <strain evidence="8 9">JAM1</strain>
    </source>
</reference>
<dbReference type="Gene3D" id="1.10.10.10">
    <property type="entry name" value="Winged helix-like DNA-binding domain superfamily/Winged helix DNA-binding domain"/>
    <property type="match status" value="1"/>
</dbReference>
<dbReference type="AlphaFoldDB" id="I1XK78"/>
<dbReference type="PATRIC" id="fig|754476.3.peg.1958"/>
<feature type="domain" description="Response regulatory" evidence="6">
    <location>
        <begin position="2"/>
        <end position="116"/>
    </location>
</feature>
<feature type="DNA-binding region" description="OmpR/PhoB-type" evidence="5">
    <location>
        <begin position="124"/>
        <end position="218"/>
    </location>
</feature>
<feature type="domain" description="OmpR/PhoB-type" evidence="7">
    <location>
        <begin position="124"/>
        <end position="218"/>
    </location>
</feature>
<dbReference type="PROSITE" id="PS51755">
    <property type="entry name" value="OMPR_PHOB"/>
    <property type="match status" value="1"/>
</dbReference>
<dbReference type="Gene3D" id="6.10.250.690">
    <property type="match status" value="1"/>
</dbReference>
<dbReference type="GO" id="GO:0000976">
    <property type="term" value="F:transcription cis-regulatory region binding"/>
    <property type="evidence" value="ECO:0007669"/>
    <property type="project" value="TreeGrafter"/>
</dbReference>
<keyword evidence="2 5" id="KW-0238">DNA-binding</keyword>
<dbReference type="SUPFAM" id="SSF52172">
    <property type="entry name" value="CheY-like"/>
    <property type="match status" value="1"/>
</dbReference>
<dbReference type="STRING" id="754476.Q7A_1980"/>
<dbReference type="InterPro" id="IPR039420">
    <property type="entry name" value="WalR-like"/>
</dbReference>
<dbReference type="InterPro" id="IPR001789">
    <property type="entry name" value="Sig_transdc_resp-reg_receiver"/>
</dbReference>
<dbReference type="GO" id="GO:0006355">
    <property type="term" value="P:regulation of DNA-templated transcription"/>
    <property type="evidence" value="ECO:0007669"/>
    <property type="project" value="InterPro"/>
</dbReference>
<keyword evidence="1" id="KW-0805">Transcription regulation</keyword>
<dbReference type="RefSeq" id="WP_014707166.1">
    <property type="nucleotide sequence ID" value="NC_017857.3"/>
</dbReference>
<evidence type="ECO:0000313" key="9">
    <source>
        <dbReference type="Proteomes" id="UP000009144"/>
    </source>
</evidence>
<gene>
    <name evidence="8" type="ordered locus">Q7A_1980</name>
</gene>
<proteinExistence type="predicted"/>
<dbReference type="Pfam" id="PF00072">
    <property type="entry name" value="Response_reg"/>
    <property type="match status" value="1"/>
</dbReference>
<dbReference type="InterPro" id="IPR011006">
    <property type="entry name" value="CheY-like_superfamily"/>
</dbReference>
<evidence type="ECO:0000256" key="4">
    <source>
        <dbReference type="PROSITE-ProRule" id="PRU00169"/>
    </source>
</evidence>
<dbReference type="EMBL" id="CP003390">
    <property type="protein sequence ID" value="AFI84797.1"/>
    <property type="molecule type" value="Genomic_DNA"/>
</dbReference>
<dbReference type="KEGG" id="mej:Q7A_1980"/>
<dbReference type="PANTHER" id="PTHR48111:SF67">
    <property type="entry name" value="TRANSCRIPTIONAL REGULATORY PROTEIN TCTD"/>
    <property type="match status" value="1"/>
</dbReference>
<evidence type="ECO:0000259" key="6">
    <source>
        <dbReference type="PROSITE" id="PS50110"/>
    </source>
</evidence>
<reference evidence="8 9" key="2">
    <citation type="journal article" date="2013" name="Int. J. Syst. Evol. Microbiol.">
        <title>Methylophaga nitratireducenticrescens sp. nov. and Methylophaga frappieri sp. nov., isolated from the biofilm of the methanol-fed denitrification system treating the seawater at the Montreal Biodome.</title>
        <authorList>
            <person name="Villeneuve C."/>
            <person name="Martineau C."/>
            <person name="Mauffrey F."/>
            <person name="Villemur R."/>
        </authorList>
    </citation>
    <scope>NUCLEOTIDE SEQUENCE [LARGE SCALE GENOMIC DNA]</scope>
    <source>
        <strain evidence="8 9">JAM1</strain>
    </source>
</reference>
<keyword evidence="3" id="KW-0804">Transcription</keyword>
<dbReference type="CDD" id="cd00383">
    <property type="entry name" value="trans_reg_C"/>
    <property type="match status" value="1"/>
</dbReference>
<organism evidence="8 9">
    <name type="scientific">Methylophaga nitratireducenticrescens</name>
    <dbReference type="NCBI Taxonomy" id="754476"/>
    <lineage>
        <taxon>Bacteria</taxon>
        <taxon>Pseudomonadati</taxon>
        <taxon>Pseudomonadota</taxon>
        <taxon>Gammaproteobacteria</taxon>
        <taxon>Thiotrichales</taxon>
        <taxon>Piscirickettsiaceae</taxon>
        <taxon>Methylophaga</taxon>
    </lineage>
</organism>
<keyword evidence="9" id="KW-1185">Reference proteome</keyword>
<dbReference type="PROSITE" id="PS50110">
    <property type="entry name" value="RESPONSE_REGULATORY"/>
    <property type="match status" value="1"/>
</dbReference>
<sequence length="219" mass="24463">MQILLIEDDLSLAQGLMRSLRHDRFTVNHLSLGRQAINSIKTAAPDIVILDLGLPDMDGTAVLAEIRKVNASLPILVLTARGSINDRVIGLDAGADDYLAKPFDIDELLARLRVFERRLSSQQHAALQIGPVSLDNKTMQLKVDDALVELPRREFMLLKILMENVGRVQTRDSLESKLYSWGEEVASNAVEVHVHHLRKKLPEGFIKTIRGVGYQISNQ</sequence>
<dbReference type="PANTHER" id="PTHR48111">
    <property type="entry name" value="REGULATOR OF RPOS"/>
    <property type="match status" value="1"/>
</dbReference>
<dbReference type="Gene3D" id="3.40.50.2300">
    <property type="match status" value="1"/>
</dbReference>